<dbReference type="InterPro" id="IPR038765">
    <property type="entry name" value="Papain-like_cys_pep_sf"/>
</dbReference>
<evidence type="ECO:0000256" key="2">
    <source>
        <dbReference type="ARBA" id="ARBA00022539"/>
    </source>
</evidence>
<evidence type="ECO:0000313" key="7">
    <source>
        <dbReference type="Proteomes" id="UP000007110"/>
    </source>
</evidence>
<organism evidence="6 7">
    <name type="scientific">Strongylocentrotus purpuratus</name>
    <name type="common">Purple sea urchin</name>
    <dbReference type="NCBI Taxonomy" id="7668"/>
    <lineage>
        <taxon>Eukaryota</taxon>
        <taxon>Metazoa</taxon>
        <taxon>Echinodermata</taxon>
        <taxon>Eleutherozoa</taxon>
        <taxon>Echinozoa</taxon>
        <taxon>Echinoidea</taxon>
        <taxon>Euechinoidea</taxon>
        <taxon>Echinacea</taxon>
        <taxon>Camarodonta</taxon>
        <taxon>Echinidea</taxon>
        <taxon>Strongylocentrotidae</taxon>
        <taxon>Strongylocentrotus</taxon>
    </lineage>
</organism>
<evidence type="ECO:0000256" key="1">
    <source>
        <dbReference type="ARBA" id="ARBA00012468"/>
    </source>
</evidence>
<dbReference type="RefSeq" id="XP_780594.2">
    <property type="nucleotide sequence ID" value="XM_775501.3"/>
</dbReference>
<reference evidence="7" key="1">
    <citation type="submission" date="2015-02" db="EMBL/GenBank/DDBJ databases">
        <title>Genome sequencing for Strongylocentrotus purpuratus.</title>
        <authorList>
            <person name="Murali S."/>
            <person name="Liu Y."/>
            <person name="Vee V."/>
            <person name="English A."/>
            <person name="Wang M."/>
            <person name="Skinner E."/>
            <person name="Han Y."/>
            <person name="Muzny D.M."/>
            <person name="Worley K.C."/>
            <person name="Gibbs R.A."/>
        </authorList>
    </citation>
    <scope>NUCLEOTIDE SEQUENCE</scope>
</reference>
<dbReference type="InParanoid" id="A0A7M7RCN4"/>
<dbReference type="PANTHER" id="PTHR33447:SF20">
    <property type="entry name" value="GLUTATHIONE GAMMA-GLUTAMYLCYSTEINYLTRANSFERASE"/>
    <property type="match status" value="1"/>
</dbReference>
<dbReference type="SUPFAM" id="SSF54001">
    <property type="entry name" value="Cysteine proteinases"/>
    <property type="match status" value="1"/>
</dbReference>
<dbReference type="Gene3D" id="3.90.70.30">
    <property type="entry name" value="Phytochelatin synthase, N-terminal domain"/>
    <property type="match status" value="1"/>
</dbReference>
<dbReference type="EnsemblMetazoa" id="XM_775501">
    <property type="protein sequence ID" value="XP_780594"/>
    <property type="gene ID" value="LOC575085"/>
</dbReference>
<dbReference type="Proteomes" id="UP000007110">
    <property type="component" value="Unassembled WGS sequence"/>
</dbReference>
<keyword evidence="4" id="KW-0479">Metal-binding</keyword>
<reference evidence="6" key="2">
    <citation type="submission" date="2021-01" db="UniProtKB">
        <authorList>
            <consortium name="EnsemblMetazoa"/>
        </authorList>
    </citation>
    <scope>IDENTIFICATION</scope>
</reference>
<accession>A0A7M7RCN4</accession>
<dbReference type="OMA" id="AYHRDTD"/>
<dbReference type="KEGG" id="spu:575085"/>
<proteinExistence type="predicted"/>
<dbReference type="InterPro" id="IPR007719">
    <property type="entry name" value="PCS_N"/>
</dbReference>
<dbReference type="PROSITE" id="PS51443">
    <property type="entry name" value="PCS"/>
    <property type="match status" value="1"/>
</dbReference>
<dbReference type="AlphaFoldDB" id="A0A7M7RCN4"/>
<keyword evidence="2" id="KW-0104">Cadmium</keyword>
<dbReference type="GO" id="GO:0010038">
    <property type="term" value="P:response to metal ion"/>
    <property type="evidence" value="ECO:0007669"/>
    <property type="project" value="InterPro"/>
</dbReference>
<dbReference type="GO" id="GO:0046938">
    <property type="term" value="P:phytochelatin biosynthetic process"/>
    <property type="evidence" value="ECO:0007669"/>
    <property type="project" value="InterPro"/>
</dbReference>
<dbReference type="FunFam" id="3.90.70.30:FF:000002">
    <property type="entry name" value="Uncharacterized protein"/>
    <property type="match status" value="1"/>
</dbReference>
<dbReference type="GO" id="GO:0016756">
    <property type="term" value="F:glutathione gamma-glutamylcysteinyltransferase activity"/>
    <property type="evidence" value="ECO:0007669"/>
    <property type="project" value="UniProtKB-EC"/>
</dbReference>
<evidence type="ECO:0000313" key="6">
    <source>
        <dbReference type="EnsemblMetazoa" id="XP_780594"/>
    </source>
</evidence>
<sequence>MGNTWSYMREWWSPDKVILLKSPEGGALLIDAAVRQTLLIKIFSVQEKMGYCGIHSAALLMSAIYFGKKFPLPADQSDCDVSEVPYRDTNMFSFEQTTRVVNHEEVLKRGATLLEIQRLFQAHGVPTTKVYTKDVDVDTFRSRAIEALSHCDSSQGVLVNYLYTWKSDSGVVRLGHFSPLAAYHRDTDRFLLLDTWYEGRVEWVETNEMFELMNTSDPDSDITRGFLISGLEE</sequence>
<dbReference type="PANTHER" id="PTHR33447">
    <property type="entry name" value="GLUTATHIONE GAMMA-GLUTAMYLCYSTEINYLTRANSFERASE"/>
    <property type="match status" value="1"/>
</dbReference>
<evidence type="ECO:0000256" key="4">
    <source>
        <dbReference type="ARBA" id="ARBA00022723"/>
    </source>
</evidence>
<dbReference type="InterPro" id="IPR038156">
    <property type="entry name" value="PCS_N_sf"/>
</dbReference>
<dbReference type="EC" id="2.3.2.15" evidence="1"/>
<dbReference type="GeneID" id="575085"/>
<dbReference type="InterPro" id="IPR040409">
    <property type="entry name" value="PCS-like"/>
</dbReference>
<evidence type="ECO:0000259" key="5">
    <source>
        <dbReference type="PROSITE" id="PS51443"/>
    </source>
</evidence>
<feature type="domain" description="Peptidase C83" evidence="5">
    <location>
        <begin position="1"/>
        <end position="233"/>
    </location>
</feature>
<name>A0A7M7RCN4_STRPU</name>
<dbReference type="GO" id="GO:0046872">
    <property type="term" value="F:metal ion binding"/>
    <property type="evidence" value="ECO:0007669"/>
    <property type="project" value="UniProtKB-KW"/>
</dbReference>
<dbReference type="Pfam" id="PF05023">
    <property type="entry name" value="Phytochelatin"/>
    <property type="match status" value="1"/>
</dbReference>
<protein>
    <recommendedName>
        <fullName evidence="1">glutathione gamma-glutamylcysteinyltransferase</fullName>
        <ecNumber evidence="1">2.3.2.15</ecNumber>
    </recommendedName>
</protein>
<evidence type="ECO:0000256" key="3">
    <source>
        <dbReference type="ARBA" id="ARBA00022679"/>
    </source>
</evidence>
<keyword evidence="3" id="KW-0808">Transferase</keyword>
<keyword evidence="7" id="KW-1185">Reference proteome</keyword>
<dbReference type="OrthoDB" id="448954at2759"/>